<dbReference type="EC" id="1.1.1.262" evidence="7"/>
<comment type="subunit">
    <text evidence="3">Homodimer.</text>
</comment>
<reference evidence="8" key="1">
    <citation type="journal article" date="2013" name="Genome Announc.">
        <title>First genome sequence of a syntrophic acetate-oxidizing bacterium, Tepidanaerobacter acetatoxydans strain Re1.</title>
        <authorList>
            <person name="Manzoor S."/>
            <person name="Bongcam-Rudloff E."/>
            <person name="Schnurer A."/>
            <person name="Muller B."/>
        </authorList>
    </citation>
    <scope>NUCLEOTIDE SEQUENCE [LARGE SCALE GENOMIC DNA]</scope>
    <source>
        <strain evidence="8">Re1</strain>
    </source>
</reference>
<dbReference type="NCBIfam" id="TIGR00557">
    <property type="entry name" value="pdxA"/>
    <property type="match status" value="1"/>
</dbReference>
<dbReference type="Pfam" id="PF04166">
    <property type="entry name" value="PdxA"/>
    <property type="match status" value="1"/>
</dbReference>
<dbReference type="Proteomes" id="UP000010802">
    <property type="component" value="Chromosome"/>
</dbReference>
<keyword evidence="6" id="KW-0520">NAD</keyword>
<dbReference type="SUPFAM" id="SSF53659">
    <property type="entry name" value="Isocitrate/Isopropylmalate dehydrogenase-like"/>
    <property type="match status" value="1"/>
</dbReference>
<comment type="cofactor">
    <cofactor evidence="1">
        <name>a divalent metal cation</name>
        <dbReference type="ChEBI" id="CHEBI:60240"/>
    </cofactor>
</comment>
<keyword evidence="4" id="KW-0479">Metal-binding</keyword>
<dbReference type="PANTHER" id="PTHR30004:SF6">
    <property type="entry name" value="D-THREONATE 4-PHOSPHATE DEHYDROGENASE"/>
    <property type="match status" value="1"/>
</dbReference>
<sequence>MSSKKPIVAITVGDPCGIGPEITAKALSNAEIYDKCNPVVISDAEVMKQAIKIAKVNMQINPVTNVEDCKYEYGTIDVFDLKNVDVERIEFGKVTKLGGESSFQYIVKGIELALEGKVDAVTTGPIHKQAINLAGHKYSGHTEIFADYTNTKDYCMMLVDKDFRVSHVTTHVAFRQVPDLVTKDRVLKVIQLTNEAVTKMGIENPRTAVAGLNPHSGEDGLFGREEIEEIEPAIKEASSMGIQVEGPIPPDTVFVKLRGGQYDAVVAMYHDQGHIPIKLVGFKYDDKLGKWGSLSGVNTTLGLPIIRTSVDHGVAFGKAGKGTANPESMIDAINLAAVMAGGKE</sequence>
<evidence type="ECO:0000256" key="5">
    <source>
        <dbReference type="ARBA" id="ARBA00023002"/>
    </source>
</evidence>
<dbReference type="EMBL" id="HF563609">
    <property type="protein sequence ID" value="CCP26457.1"/>
    <property type="molecule type" value="Genomic_DNA"/>
</dbReference>
<dbReference type="InterPro" id="IPR005255">
    <property type="entry name" value="PdxA_fam"/>
</dbReference>
<dbReference type="RefSeq" id="WP_013778619.1">
    <property type="nucleotide sequence ID" value="NC_015519.1"/>
</dbReference>
<dbReference type="PATRIC" id="fig|1209989.3.peg.1925"/>
<evidence type="ECO:0000256" key="1">
    <source>
        <dbReference type="ARBA" id="ARBA00001968"/>
    </source>
</evidence>
<accession>F4LW28</accession>
<evidence type="ECO:0000256" key="3">
    <source>
        <dbReference type="ARBA" id="ARBA00011738"/>
    </source>
</evidence>
<name>F4LW28_TEPAE</name>
<proteinExistence type="inferred from homology"/>
<keyword evidence="8" id="KW-1185">Reference proteome</keyword>
<dbReference type="STRING" id="1209989.TepRe1_1556"/>
<dbReference type="GO" id="GO:0051287">
    <property type="term" value="F:NAD binding"/>
    <property type="evidence" value="ECO:0007669"/>
    <property type="project" value="InterPro"/>
</dbReference>
<organism evidence="7 8">
    <name type="scientific">Tepidanaerobacter acetatoxydans (strain DSM 21804 / JCM 16047 / Re1)</name>
    <dbReference type="NCBI Taxonomy" id="1209989"/>
    <lineage>
        <taxon>Bacteria</taxon>
        <taxon>Bacillati</taxon>
        <taxon>Bacillota</taxon>
        <taxon>Clostridia</taxon>
        <taxon>Thermosediminibacterales</taxon>
        <taxon>Tepidanaerobacteraceae</taxon>
        <taxon>Tepidanaerobacter</taxon>
    </lineage>
</organism>
<evidence type="ECO:0000313" key="8">
    <source>
        <dbReference type="Proteomes" id="UP000010802"/>
    </source>
</evidence>
<dbReference type="KEGG" id="tep:TepRe1_1556"/>
<dbReference type="HOGENOM" id="CLU_040168_0_1_9"/>
<dbReference type="Gene3D" id="3.40.718.10">
    <property type="entry name" value="Isopropylmalate Dehydrogenase"/>
    <property type="match status" value="1"/>
</dbReference>
<accession>L0S3R2</accession>
<dbReference type="GO" id="GO:0046872">
    <property type="term" value="F:metal ion binding"/>
    <property type="evidence" value="ECO:0007669"/>
    <property type="project" value="UniProtKB-KW"/>
</dbReference>
<dbReference type="OrthoDB" id="9801783at2"/>
<evidence type="ECO:0000256" key="4">
    <source>
        <dbReference type="ARBA" id="ARBA00022723"/>
    </source>
</evidence>
<keyword evidence="5 7" id="KW-0560">Oxidoreductase</keyword>
<evidence type="ECO:0000313" key="7">
    <source>
        <dbReference type="EMBL" id="CCP26457.1"/>
    </source>
</evidence>
<dbReference type="AlphaFoldDB" id="F4LW28"/>
<evidence type="ECO:0000256" key="6">
    <source>
        <dbReference type="ARBA" id="ARBA00023027"/>
    </source>
</evidence>
<dbReference type="KEGG" id="tae:TepiRe1_1677"/>
<gene>
    <name evidence="7" type="primary">pdxA</name>
    <name evidence="7" type="ordered locus">TEPIRE1_1677</name>
</gene>
<protein>
    <submittedName>
        <fullName evidence="7">4-hydroxythreonine-4-phosphate dehydrogenase</fullName>
        <ecNumber evidence="7">1.1.1.262</ecNumber>
    </submittedName>
</protein>
<evidence type="ECO:0000256" key="2">
    <source>
        <dbReference type="ARBA" id="ARBA00009464"/>
    </source>
</evidence>
<dbReference type="GO" id="GO:0050570">
    <property type="term" value="F:4-hydroxythreonine-4-phosphate dehydrogenase activity"/>
    <property type="evidence" value="ECO:0007669"/>
    <property type="project" value="UniProtKB-EC"/>
</dbReference>
<comment type="similarity">
    <text evidence="2">Belongs to the PdxA family. PdxA2 subfamily.</text>
</comment>
<dbReference type="eggNOG" id="COG1995">
    <property type="taxonomic scope" value="Bacteria"/>
</dbReference>
<dbReference type="PANTHER" id="PTHR30004">
    <property type="entry name" value="4-HYDROXYTHREONINE-4-PHOSPHATE DEHYDROGENASE"/>
    <property type="match status" value="1"/>
</dbReference>